<dbReference type="EMBL" id="VSSQ01000077">
    <property type="protein sequence ID" value="MPL73999.1"/>
    <property type="molecule type" value="Genomic_DNA"/>
</dbReference>
<comment type="caution">
    <text evidence="2">The sequence shown here is derived from an EMBL/GenBank/DDBJ whole genome shotgun (WGS) entry which is preliminary data.</text>
</comment>
<feature type="transmembrane region" description="Helical" evidence="1">
    <location>
        <begin position="6"/>
        <end position="26"/>
    </location>
</feature>
<gene>
    <name evidence="2" type="ORF">SDC9_19808</name>
</gene>
<sequence length="53" mass="6244">MWKTMYLINFIIKSFNLEAIIGLNIVSKICKDYNIRIVVDSELNESTTFKLIF</sequence>
<reference evidence="2" key="1">
    <citation type="submission" date="2019-08" db="EMBL/GenBank/DDBJ databases">
        <authorList>
            <person name="Kucharzyk K."/>
            <person name="Murdoch R.W."/>
            <person name="Higgins S."/>
            <person name="Loffler F."/>
        </authorList>
    </citation>
    <scope>NUCLEOTIDE SEQUENCE</scope>
</reference>
<keyword evidence="1" id="KW-0472">Membrane</keyword>
<keyword evidence="1" id="KW-1133">Transmembrane helix</keyword>
<evidence type="ECO:0000313" key="2">
    <source>
        <dbReference type="EMBL" id="MPL73999.1"/>
    </source>
</evidence>
<proteinExistence type="predicted"/>
<evidence type="ECO:0000256" key="1">
    <source>
        <dbReference type="SAM" id="Phobius"/>
    </source>
</evidence>
<keyword evidence="1" id="KW-0812">Transmembrane</keyword>
<protein>
    <submittedName>
        <fullName evidence="2">Uncharacterized protein</fullName>
    </submittedName>
</protein>
<organism evidence="2">
    <name type="scientific">bioreactor metagenome</name>
    <dbReference type="NCBI Taxonomy" id="1076179"/>
    <lineage>
        <taxon>unclassified sequences</taxon>
        <taxon>metagenomes</taxon>
        <taxon>ecological metagenomes</taxon>
    </lineage>
</organism>
<name>A0A644U4Y4_9ZZZZ</name>
<accession>A0A644U4Y4</accession>
<dbReference type="AlphaFoldDB" id="A0A644U4Y4"/>